<keyword evidence="5" id="KW-0472">Membrane</keyword>
<dbReference type="PANTHER" id="PTHR45856:SF25">
    <property type="entry name" value="FUNGAL LIPASE-LIKE DOMAIN-CONTAINING PROTEIN"/>
    <property type="match status" value="1"/>
</dbReference>
<feature type="domain" description="Fungal lipase-type" evidence="6">
    <location>
        <begin position="171"/>
        <end position="297"/>
    </location>
</feature>
<reference evidence="7" key="1">
    <citation type="journal article" date="2022" name="New Phytol.">
        <title>Evolutionary transition to the ectomycorrhizal habit in the genomes of a hyperdiverse lineage of mushroom-forming fungi.</title>
        <authorList>
            <person name="Looney B."/>
            <person name="Miyauchi S."/>
            <person name="Morin E."/>
            <person name="Drula E."/>
            <person name="Courty P.E."/>
            <person name="Kohler A."/>
            <person name="Kuo A."/>
            <person name="LaButti K."/>
            <person name="Pangilinan J."/>
            <person name="Lipzen A."/>
            <person name="Riley R."/>
            <person name="Andreopoulos W."/>
            <person name="He G."/>
            <person name="Johnson J."/>
            <person name="Nolan M."/>
            <person name="Tritt A."/>
            <person name="Barry K.W."/>
            <person name="Grigoriev I.V."/>
            <person name="Nagy L.G."/>
            <person name="Hibbett D."/>
            <person name="Henrissat B."/>
            <person name="Matheny P.B."/>
            <person name="Labbe J."/>
            <person name="Martin F.M."/>
        </authorList>
    </citation>
    <scope>NUCLEOTIDE SEQUENCE</scope>
    <source>
        <strain evidence="7">BPL690</strain>
    </source>
</reference>
<dbReference type="Pfam" id="PF01764">
    <property type="entry name" value="Lipase_3"/>
    <property type="match status" value="1"/>
</dbReference>
<keyword evidence="8" id="KW-1185">Reference proteome</keyword>
<evidence type="ECO:0000256" key="5">
    <source>
        <dbReference type="SAM" id="Phobius"/>
    </source>
</evidence>
<name>A0AAD4M0F7_9AGAM</name>
<feature type="transmembrane region" description="Helical" evidence="5">
    <location>
        <begin position="35"/>
        <end position="55"/>
    </location>
</feature>
<dbReference type="Gene3D" id="3.40.50.1820">
    <property type="entry name" value="alpha/beta hydrolase"/>
    <property type="match status" value="1"/>
</dbReference>
<keyword evidence="5" id="KW-0812">Transmembrane</keyword>
<dbReference type="AlphaFoldDB" id="A0AAD4M0F7"/>
<gene>
    <name evidence="7" type="ORF">B0F90DRAFT_1739467</name>
</gene>
<comment type="catalytic activity">
    <reaction evidence="4">
        <text>a monoacylglycerol + H2O = glycerol + a fatty acid + H(+)</text>
        <dbReference type="Rhea" id="RHEA:15245"/>
        <dbReference type="ChEBI" id="CHEBI:15377"/>
        <dbReference type="ChEBI" id="CHEBI:15378"/>
        <dbReference type="ChEBI" id="CHEBI:17408"/>
        <dbReference type="ChEBI" id="CHEBI:17754"/>
        <dbReference type="ChEBI" id="CHEBI:28868"/>
    </reaction>
</comment>
<dbReference type="CDD" id="cd00519">
    <property type="entry name" value="Lipase_3"/>
    <property type="match status" value="1"/>
</dbReference>
<proteinExistence type="inferred from homology"/>
<keyword evidence="5" id="KW-1133">Transmembrane helix</keyword>
<dbReference type="EMBL" id="WTXG01000037">
    <property type="protein sequence ID" value="KAI0297455.1"/>
    <property type="molecule type" value="Genomic_DNA"/>
</dbReference>
<evidence type="ECO:0000256" key="2">
    <source>
        <dbReference type="ARBA" id="ARBA00043996"/>
    </source>
</evidence>
<evidence type="ECO:0000259" key="6">
    <source>
        <dbReference type="Pfam" id="PF01764"/>
    </source>
</evidence>
<dbReference type="Proteomes" id="UP001203297">
    <property type="component" value="Unassembled WGS sequence"/>
</dbReference>
<feature type="transmembrane region" description="Helical" evidence="5">
    <location>
        <begin position="61"/>
        <end position="80"/>
    </location>
</feature>
<dbReference type="SUPFAM" id="SSF53474">
    <property type="entry name" value="alpha/beta-Hydrolases"/>
    <property type="match status" value="1"/>
</dbReference>
<comment type="caution">
    <text evidence="7">The sequence shown here is derived from an EMBL/GenBank/DDBJ whole genome shotgun (WGS) entry which is preliminary data.</text>
</comment>
<sequence length="359" mass="38719">MAPVLLRSKKACTYSSFNSDLYDVVHCYKRPSLFFFFRVIGVLGNRAFLLARLAMFSQLMIVSALVGLVSAVTLVSPAALKRQSITTISQDQISSFKTYTFYAAAARCVPEVTRTWTCGVNCQGNPDFQPLDAGGDGAGTQFWFVGYDPHLDSAIVAHQSTNTSQILADLTDINLVFGKLNQTLFPGAPSSISVHDGFAREHEKTADQVLSSVKTVLSNSKTSTVTVVGHSLGAALSLLDSVYLRLQLPASVNVKAVVYGLPRVGNQDWANFVDAQLPGQVTHIHNLKDPVGIVPGRFLGYHHPNGEIHIQSSGDWDRCPGQDNPSELCITGAVSSIFAGNETQHDGPYDGVTIKCLGE</sequence>
<dbReference type="InterPro" id="IPR002921">
    <property type="entry name" value="Fungal_lipase-type"/>
</dbReference>
<organism evidence="7 8">
    <name type="scientific">Multifurca ochricompacta</name>
    <dbReference type="NCBI Taxonomy" id="376703"/>
    <lineage>
        <taxon>Eukaryota</taxon>
        <taxon>Fungi</taxon>
        <taxon>Dikarya</taxon>
        <taxon>Basidiomycota</taxon>
        <taxon>Agaricomycotina</taxon>
        <taxon>Agaricomycetes</taxon>
        <taxon>Russulales</taxon>
        <taxon>Russulaceae</taxon>
        <taxon>Multifurca</taxon>
    </lineage>
</organism>
<evidence type="ECO:0000313" key="8">
    <source>
        <dbReference type="Proteomes" id="UP001203297"/>
    </source>
</evidence>
<comment type="catalytic activity">
    <reaction evidence="3">
        <text>a diacylglycerol + H2O = a monoacylglycerol + a fatty acid + H(+)</text>
        <dbReference type="Rhea" id="RHEA:32731"/>
        <dbReference type="ChEBI" id="CHEBI:15377"/>
        <dbReference type="ChEBI" id="CHEBI:15378"/>
        <dbReference type="ChEBI" id="CHEBI:17408"/>
        <dbReference type="ChEBI" id="CHEBI:18035"/>
        <dbReference type="ChEBI" id="CHEBI:28868"/>
    </reaction>
</comment>
<accession>A0AAD4M0F7</accession>
<dbReference type="InterPro" id="IPR051218">
    <property type="entry name" value="Sec_MonoDiacylglyc_Lipase"/>
</dbReference>
<dbReference type="InterPro" id="IPR029058">
    <property type="entry name" value="AB_hydrolase_fold"/>
</dbReference>
<dbReference type="PANTHER" id="PTHR45856">
    <property type="entry name" value="ALPHA/BETA-HYDROLASES SUPERFAMILY PROTEIN"/>
    <property type="match status" value="1"/>
</dbReference>
<evidence type="ECO:0000256" key="1">
    <source>
        <dbReference type="ARBA" id="ARBA00023157"/>
    </source>
</evidence>
<evidence type="ECO:0000313" key="7">
    <source>
        <dbReference type="EMBL" id="KAI0297455.1"/>
    </source>
</evidence>
<keyword evidence="1" id="KW-1015">Disulfide bond</keyword>
<protein>
    <submittedName>
        <fullName evidence="7">Lipase</fullName>
    </submittedName>
</protein>
<comment type="similarity">
    <text evidence="2">Belongs to the AB hydrolase superfamily. Lipase family. Class 3 subfamily.</text>
</comment>
<evidence type="ECO:0000256" key="3">
    <source>
        <dbReference type="ARBA" id="ARBA00047591"/>
    </source>
</evidence>
<evidence type="ECO:0000256" key="4">
    <source>
        <dbReference type="ARBA" id="ARBA00048461"/>
    </source>
</evidence>
<dbReference type="GO" id="GO:0006629">
    <property type="term" value="P:lipid metabolic process"/>
    <property type="evidence" value="ECO:0007669"/>
    <property type="project" value="InterPro"/>
</dbReference>